<protein>
    <submittedName>
        <fullName evidence="1">Uncharacterized protein</fullName>
    </submittedName>
</protein>
<dbReference type="AlphaFoldDB" id="A0A679PKN8"/>
<dbReference type="EMBL" id="CAAKMV010000129">
    <property type="protein sequence ID" value="VIO57469.1"/>
    <property type="molecule type" value="Genomic_DNA"/>
</dbReference>
<evidence type="ECO:0000313" key="1">
    <source>
        <dbReference type="EMBL" id="VIO57469.1"/>
    </source>
</evidence>
<reference evidence="1" key="1">
    <citation type="submission" date="2019-04" db="EMBL/GenBank/DDBJ databases">
        <authorList>
            <person name="Melise S."/>
            <person name="Noan J."/>
            <person name="Okalmin O."/>
        </authorList>
    </citation>
    <scope>NUCLEOTIDE SEQUENCE</scope>
    <source>
        <strain evidence="1">FN9</strain>
    </source>
</reference>
<accession>A0A679PKN8</accession>
<sequence>MKDVYGGSSNDVVVLISGAVVVVVVVAVASVAVAVVVVIIAAAAPAPAAVGVGVNVARCCAVLYSSGRLLGPKAACDLVFPTVLL</sequence>
<proteinExistence type="predicted"/>
<gene>
    <name evidence="1" type="ORF">FUG_LOCUS251759</name>
</gene>
<name>A0A679PKN8_GIBZA</name>
<organism evidence="1">
    <name type="scientific">Gibberella zeae</name>
    <name type="common">Wheat head blight fungus</name>
    <name type="synonym">Fusarium graminearum</name>
    <dbReference type="NCBI Taxonomy" id="5518"/>
    <lineage>
        <taxon>Eukaryota</taxon>
        <taxon>Fungi</taxon>
        <taxon>Dikarya</taxon>
        <taxon>Ascomycota</taxon>
        <taxon>Pezizomycotina</taxon>
        <taxon>Sordariomycetes</taxon>
        <taxon>Hypocreomycetidae</taxon>
        <taxon>Hypocreales</taxon>
        <taxon>Nectriaceae</taxon>
        <taxon>Fusarium</taxon>
    </lineage>
</organism>